<dbReference type="GO" id="GO:0005886">
    <property type="term" value="C:plasma membrane"/>
    <property type="evidence" value="ECO:0007669"/>
    <property type="project" value="UniProtKB-SubCell"/>
</dbReference>
<feature type="transmembrane region" description="Helical" evidence="2">
    <location>
        <begin position="102"/>
        <end position="124"/>
    </location>
</feature>
<keyword evidence="2" id="KW-0472">Membrane</keyword>
<gene>
    <name evidence="4" type="ORF">EOI86_03230</name>
</gene>
<keyword evidence="1" id="KW-0813">Transport</keyword>
<feature type="transmembrane region" description="Helical" evidence="2">
    <location>
        <begin position="166"/>
        <end position="187"/>
    </location>
</feature>
<dbReference type="PANTHER" id="PTHR43849:SF2">
    <property type="entry name" value="BLL3936 PROTEIN"/>
    <property type="match status" value="1"/>
</dbReference>
<evidence type="ECO:0000256" key="1">
    <source>
        <dbReference type="RuleBase" id="RU369079"/>
    </source>
</evidence>
<accession>A0A437QUZ8</accession>
<sequence>MTDTTSTAPEADAEALNYDEVREYSVLETALMRRGFDVIKWLAVVVSTIAISLALFHLFIALFGTPESRAFRSTHLTGMMVLAVLLYPLGREKWSVRPTTSLQWGLFALDLLMVLAILGVQVYTLYDLDAFNQREGALITSDLWVGALLIALVMETTRRAVGIPMVLVTLFFVAHTLYANYFFGFLYGPPTSFKKYMDIVFIRSEGIFGIPISVAATYIVLFIIFGAVLIRTGAGRMFIDLAIALTGHRTGGPAKASVVASAFLGTVSGSAVANVVTTGSFTIPLMKKLGYRSKFAGAVEACASSGGQITPPIMGAAAFIIAEFMRVSYFTVIIAAIIPTLLYFATIYFMVDIEAEKDGIKRLDRRTLPKVWHVLKHGWHQLLTLGVLLALLGMGYSPMMSAFWAIVALVALSFRDPLTRLSPVDLLAALESGVRAAMPVTVACGCAGIIIGSIFVSGLGLKFTNEVIGIADGNLFILLTLTGIAAIILGMGMTTTAVYITVAALIVPSLIQMDVAPMAAHMFAFYFGVVSTITPPVALASFAAAAIAGSRPMETAVESARIGIAKYLVPFAFVYNPALLFEGPVWLTILSGILAFISLWGLSVVLEGWFRGRVPPITRAILTVLSLMALMPPLEDVIPGVPGFILPVLGAAGIVFFTYTRQRSMPETAR</sequence>
<feature type="transmembrane region" description="Helical" evidence="2">
    <location>
        <begin position="41"/>
        <end position="64"/>
    </location>
</feature>
<feature type="transmembrane region" description="Helical" evidence="2">
    <location>
        <begin position="70"/>
        <end position="90"/>
    </location>
</feature>
<comment type="subcellular location">
    <subcellularLocation>
        <location evidence="1">Cell inner membrane</location>
        <topology evidence="1">Multi-pass membrane protein</topology>
    </subcellularLocation>
</comment>
<proteinExistence type="predicted"/>
<dbReference type="InterPro" id="IPR010656">
    <property type="entry name" value="DctM"/>
</dbReference>
<dbReference type="RefSeq" id="WP_127763690.1">
    <property type="nucleotide sequence ID" value="NZ_SADE01000001.1"/>
</dbReference>
<comment type="caution">
    <text evidence="4">The sequence shown here is derived from an EMBL/GenBank/DDBJ whole genome shotgun (WGS) entry which is preliminary data.</text>
</comment>
<feature type="transmembrane region" description="Helical" evidence="2">
    <location>
        <begin position="617"/>
        <end position="634"/>
    </location>
</feature>
<feature type="transmembrane region" description="Helical" evidence="2">
    <location>
        <begin position="207"/>
        <end position="230"/>
    </location>
</feature>
<feature type="domain" description="TRAP C4-dicarboxylate transport system permease DctM subunit" evidence="3">
    <location>
        <begin position="149"/>
        <end position="580"/>
    </location>
</feature>
<evidence type="ECO:0000259" key="3">
    <source>
        <dbReference type="Pfam" id="PF06808"/>
    </source>
</evidence>
<protein>
    <submittedName>
        <fullName evidence="4">TRAP transporter permease</fullName>
    </submittedName>
</protein>
<feature type="transmembrane region" description="Helical" evidence="2">
    <location>
        <begin position="585"/>
        <end position="605"/>
    </location>
</feature>
<keyword evidence="2" id="KW-1133">Transmembrane helix</keyword>
<feature type="transmembrane region" description="Helical" evidence="2">
    <location>
        <begin position="382"/>
        <end position="414"/>
    </location>
</feature>
<feature type="transmembrane region" description="Helical" evidence="2">
    <location>
        <begin position="136"/>
        <end position="154"/>
    </location>
</feature>
<reference evidence="5" key="1">
    <citation type="submission" date="2019-01" db="EMBL/GenBank/DDBJ databases">
        <title>Gri0909 isolated from a small marine red alga.</title>
        <authorList>
            <person name="Kim J."/>
            <person name="Jeong S.E."/>
            <person name="Jeon C.O."/>
        </authorList>
    </citation>
    <scope>NUCLEOTIDE SEQUENCE [LARGE SCALE GENOMIC DNA]</scope>
    <source>
        <strain evidence="5">Gri0909</strain>
    </source>
</reference>
<name>A0A437QUZ8_9PROT</name>
<dbReference type="InterPro" id="IPR011853">
    <property type="entry name" value="TRAP_DctM-Dct_fused"/>
</dbReference>
<dbReference type="EMBL" id="SADE01000001">
    <property type="protein sequence ID" value="RVU38318.1"/>
    <property type="molecule type" value="Genomic_DNA"/>
</dbReference>
<evidence type="ECO:0000313" key="5">
    <source>
        <dbReference type="Proteomes" id="UP000287447"/>
    </source>
</evidence>
<keyword evidence="1" id="KW-0997">Cell inner membrane</keyword>
<organism evidence="4 5">
    <name type="scientific">Hwanghaeella grinnelliae</name>
    <dbReference type="NCBI Taxonomy" id="2500179"/>
    <lineage>
        <taxon>Bacteria</taxon>
        <taxon>Pseudomonadati</taxon>
        <taxon>Pseudomonadota</taxon>
        <taxon>Alphaproteobacteria</taxon>
        <taxon>Rhodospirillales</taxon>
        <taxon>Rhodospirillaceae</taxon>
        <taxon>Hwanghaeella</taxon>
    </lineage>
</organism>
<keyword evidence="2" id="KW-0812">Transmembrane</keyword>
<feature type="transmembrane region" description="Helical" evidence="2">
    <location>
        <begin position="434"/>
        <end position="461"/>
    </location>
</feature>
<dbReference type="OrthoDB" id="9759894at2"/>
<feature type="transmembrane region" description="Helical" evidence="2">
    <location>
        <begin position="523"/>
        <end position="548"/>
    </location>
</feature>
<evidence type="ECO:0000256" key="2">
    <source>
        <dbReference type="SAM" id="Phobius"/>
    </source>
</evidence>
<keyword evidence="5" id="KW-1185">Reference proteome</keyword>
<dbReference type="GO" id="GO:0022857">
    <property type="term" value="F:transmembrane transporter activity"/>
    <property type="evidence" value="ECO:0007669"/>
    <property type="project" value="UniProtKB-UniRule"/>
</dbReference>
<keyword evidence="1" id="KW-1003">Cell membrane</keyword>
<feature type="transmembrane region" description="Helical" evidence="2">
    <location>
        <begin position="327"/>
        <end position="351"/>
    </location>
</feature>
<dbReference type="AlphaFoldDB" id="A0A437QUZ8"/>
<dbReference type="PANTHER" id="PTHR43849">
    <property type="entry name" value="BLL3936 PROTEIN"/>
    <property type="match status" value="1"/>
</dbReference>
<evidence type="ECO:0000313" key="4">
    <source>
        <dbReference type="EMBL" id="RVU38318.1"/>
    </source>
</evidence>
<feature type="transmembrane region" description="Helical" evidence="2">
    <location>
        <begin position="640"/>
        <end position="660"/>
    </location>
</feature>
<dbReference type="Pfam" id="PF06808">
    <property type="entry name" value="DctM"/>
    <property type="match status" value="1"/>
</dbReference>
<dbReference type="Proteomes" id="UP000287447">
    <property type="component" value="Unassembled WGS sequence"/>
</dbReference>
<dbReference type="NCBIfam" id="TIGR02123">
    <property type="entry name" value="TRAP_fused"/>
    <property type="match status" value="1"/>
</dbReference>
<comment type="function">
    <text evidence="1">Part of the tripartite ATP-independent periplasmic (TRAP) transport system.</text>
</comment>
<feature type="transmembrane region" description="Helical" evidence="2">
    <location>
        <begin position="473"/>
        <end position="491"/>
    </location>
</feature>